<protein>
    <submittedName>
        <fullName evidence="2">Uncharacterized protein</fullName>
    </submittedName>
</protein>
<feature type="region of interest" description="Disordered" evidence="1">
    <location>
        <begin position="703"/>
        <end position="740"/>
    </location>
</feature>
<gene>
    <name evidence="2" type="ORF">DFH08DRAFT_938596</name>
</gene>
<accession>A0AAD7EMS9</accession>
<sequence>MVSTRKGTYETPPPKPSRRRPLSQEVADADATPSGDLDSDPYWSGSDTANSASAVASSNRSASVLSGDSMKGHRDALDIVAASSVNLEPDVTSSSSTAIGLTSSRNETGLLLSCAQAPSSASALVPVAASFAIPAPDKSSVVTAGDDRRVIVAGTSSVSLPNFEFSEDTAYHVSENVANQFVLPKRFARHVPDSANHLLDTSARFFPLWFSQSIEIGRDVTEIIDETQDPSGADSNSDTSSGTMVVYTPPLAKRVQCCAIITEVPGDTNQEAEPESSKKAGKRRQKSRSKSRSPLAGEVAAGCAAAAEVSYPLAAPCRMVPIMHFDALSQIASNALEPCTVCNHAWIHHLALASSDSLDPYRKGICIPAACGGFWPRSPTDAWALTALCTCGQPWSNHEVLEDSVVPSAPGMNGPQPPFVPPPLASLQASLPNPIRAFTGLTSSGSTSSSGSASANENRNAAMARHFPRPKYKPPRPYPTSTAAVSTFQVVIALWPNVIPGSAAADDLGSASLIVDFAYTIDQFTEMILRLKAHHLVFVATLPSTDQSNIIQELSSQLSANLLAHNLVLPAGPGGSTNGDSTIPWFRLPWMVLEPTRRKAVYTFGQHAKVNANNFNRKMILDINSKFVNPDIEHTPRFANVRGSLPPTLSAEALDDASHPEQLHSCFGHRLLYGLPHSGNYRTVECLGALCPDEDLAPVSVPLRPPRQRERTPAAMVASTSQIRSRPASLTPPPPSHRRRLNSSSYIEVLSSDDEDFVLPLPLAPRRTNPPRNTRLPIVSDTQLPSVAPAHPPTQIRLAAGSEITDWQQSVWIEVASVPDSQTVRIKGANITAISEFIIALFYHLRMKQVDPSSAPPFPRPAAINYPRTGMTHLSFLQSEMHRSYYLASSALGRGVEQAVWRHVLSLLAEDTRFWQPTPAEPQYFTFLLSPVSSEPERTAKFYVYGQLIAIHLYYYGHGLSVGLWPVLAIALGRASMLLGEGFLRLISPDVASDLRPWFALAVEDPMPSSLTAPVSRLLMDVLEIQARVPFPRSPTQHDDITVRLLSRKLLGCEPWTHLDFLGARDGFDMSLSDYANFGDHLRTLLPLQAACLIAGMYRRQIQNLQDVLSHLHFLVLAPSTAPPQVALMRSLFELRFKRYLTGDGHPQQCRDNGLVATDEEMQRGSTTPFLRAQLLLLTAIESSLVPVKDTWGIRYQITYNREALPLQFHTCTGGVEVRVNAILFDMMIKSPRGDEDTEFDVWMHTQIYNADLAYNRI</sequence>
<proteinExistence type="predicted"/>
<reference evidence="2" key="1">
    <citation type="submission" date="2023-03" db="EMBL/GenBank/DDBJ databases">
        <title>Massive genome expansion in bonnet fungi (Mycena s.s.) driven by repeated elements and novel gene families across ecological guilds.</title>
        <authorList>
            <consortium name="Lawrence Berkeley National Laboratory"/>
            <person name="Harder C.B."/>
            <person name="Miyauchi S."/>
            <person name="Viragh M."/>
            <person name="Kuo A."/>
            <person name="Thoen E."/>
            <person name="Andreopoulos B."/>
            <person name="Lu D."/>
            <person name="Skrede I."/>
            <person name="Drula E."/>
            <person name="Henrissat B."/>
            <person name="Morin E."/>
            <person name="Kohler A."/>
            <person name="Barry K."/>
            <person name="LaButti K."/>
            <person name="Morin E."/>
            <person name="Salamov A."/>
            <person name="Lipzen A."/>
            <person name="Mereny Z."/>
            <person name="Hegedus B."/>
            <person name="Baldrian P."/>
            <person name="Stursova M."/>
            <person name="Weitz H."/>
            <person name="Taylor A."/>
            <person name="Grigoriev I.V."/>
            <person name="Nagy L.G."/>
            <person name="Martin F."/>
            <person name="Kauserud H."/>
        </authorList>
    </citation>
    <scope>NUCLEOTIDE SEQUENCE</scope>
    <source>
        <strain evidence="2">CBHHK002</strain>
    </source>
</reference>
<feature type="region of interest" description="Disordered" evidence="1">
    <location>
        <begin position="266"/>
        <end position="293"/>
    </location>
</feature>
<dbReference type="AlphaFoldDB" id="A0AAD7EMS9"/>
<keyword evidence="3" id="KW-1185">Reference proteome</keyword>
<name>A0AAD7EMS9_9AGAR</name>
<feature type="compositionally biased region" description="Low complexity" evidence="1">
    <location>
        <begin position="49"/>
        <end position="66"/>
    </location>
</feature>
<feature type="compositionally biased region" description="Low complexity" evidence="1">
    <location>
        <begin position="442"/>
        <end position="455"/>
    </location>
</feature>
<evidence type="ECO:0000313" key="2">
    <source>
        <dbReference type="EMBL" id="KAJ7340793.1"/>
    </source>
</evidence>
<dbReference type="EMBL" id="JARIHO010000026">
    <property type="protein sequence ID" value="KAJ7340793.1"/>
    <property type="molecule type" value="Genomic_DNA"/>
</dbReference>
<feature type="compositionally biased region" description="Basic residues" evidence="1">
    <location>
        <begin position="279"/>
        <end position="291"/>
    </location>
</feature>
<feature type="region of interest" description="Disordered" evidence="1">
    <location>
        <begin position="1"/>
        <end position="69"/>
    </location>
</feature>
<evidence type="ECO:0000256" key="1">
    <source>
        <dbReference type="SAM" id="MobiDB-lite"/>
    </source>
</evidence>
<organism evidence="2 3">
    <name type="scientific">Mycena albidolilacea</name>
    <dbReference type="NCBI Taxonomy" id="1033008"/>
    <lineage>
        <taxon>Eukaryota</taxon>
        <taxon>Fungi</taxon>
        <taxon>Dikarya</taxon>
        <taxon>Basidiomycota</taxon>
        <taxon>Agaricomycotina</taxon>
        <taxon>Agaricomycetes</taxon>
        <taxon>Agaricomycetidae</taxon>
        <taxon>Agaricales</taxon>
        <taxon>Marasmiineae</taxon>
        <taxon>Mycenaceae</taxon>
        <taxon>Mycena</taxon>
    </lineage>
</organism>
<evidence type="ECO:0000313" key="3">
    <source>
        <dbReference type="Proteomes" id="UP001218218"/>
    </source>
</evidence>
<dbReference type="Proteomes" id="UP001218218">
    <property type="component" value="Unassembled WGS sequence"/>
</dbReference>
<feature type="region of interest" description="Disordered" evidence="1">
    <location>
        <begin position="442"/>
        <end position="478"/>
    </location>
</feature>
<comment type="caution">
    <text evidence="2">The sequence shown here is derived from an EMBL/GenBank/DDBJ whole genome shotgun (WGS) entry which is preliminary data.</text>
</comment>